<evidence type="ECO:0000256" key="1">
    <source>
        <dbReference type="SAM" id="MobiDB-lite"/>
    </source>
</evidence>
<sequence>MSRPRQFYRVLREVRVADAPVPDSYVHNARKMPGEIVEVVDAGHQSLTEPLSPSQSHPSPHARRLSTSGYEENDVSYLKLAHASGWIPLENALDGSLNVELLPETSWTEEVAAPSLYYRVLVPLDVRTGPDCLAAKVTPNVTKRPNDIVEVQRVVTFPRSSVSFVELKPSGWLNVQLPSGRHVLERLDEAPVMTRPSAHSVTAPNNVTLATIAGKEGTLEHGHFFYCVKIAVGIREQPDIMGARVGKGFHLNTIVEGSQRFTPQGSPITYVKLLHERGWVFESTMDGQVQVVLSPLHSLIQRDITRGFYRVLDLDNGVPVFSAPSFESPVLCSRVQVIECKERLRLDVPGSSADDKAVVTFLKLRHAPGWVPETTRRGERLVEAIDGDATTVDVPKFYKVQLSVPVRMAPDIDGPRVQGSFPKPVGSILESSLRYTPPESNMTYVKLAHEAGWIYERTVTGDPVLVALSKEPEKQHGKFYYRAKARVRVLVSPEPTSAVLKYIDENQVFVALLQFSLPDTNLTYVGLKDKGWVELDAPDATKTTIERITESVYNLWTAPPTWVAVGFPNRSWYKVPEEPDVLALETMLQDQVFAGRPELLSASQGRDSVPVVRTGHLGAAPVTLEEIKHPANAILLTFPWKQLWWHVALETPVVVELQHGLHGGFRAVYCNGVVMTQSRLLWDGGDSFNFTSHGHDFNVTIALEGSFFSTSVQFFSYELKVDGAPILADRDV</sequence>
<feature type="region of interest" description="Disordered" evidence="1">
    <location>
        <begin position="47"/>
        <end position="68"/>
    </location>
</feature>
<organism evidence="2 3">
    <name type="scientific">Achlya hypogyna</name>
    <name type="common">Oomycete</name>
    <name type="synonym">Protoachlya hypogyna</name>
    <dbReference type="NCBI Taxonomy" id="1202772"/>
    <lineage>
        <taxon>Eukaryota</taxon>
        <taxon>Sar</taxon>
        <taxon>Stramenopiles</taxon>
        <taxon>Oomycota</taxon>
        <taxon>Saprolegniomycetes</taxon>
        <taxon>Saprolegniales</taxon>
        <taxon>Achlyaceae</taxon>
        <taxon>Achlya</taxon>
    </lineage>
</organism>
<proteinExistence type="predicted"/>
<name>A0A1V9ZG01_ACHHY</name>
<protein>
    <submittedName>
        <fullName evidence="2">Uncharacterized protein</fullName>
    </submittedName>
</protein>
<evidence type="ECO:0000313" key="3">
    <source>
        <dbReference type="Proteomes" id="UP000243579"/>
    </source>
</evidence>
<reference evidence="2 3" key="1">
    <citation type="journal article" date="2014" name="Genome Biol. Evol.">
        <title>The secreted proteins of Achlya hypogyna and Thraustotheca clavata identify the ancestral oomycete secretome and reveal gene acquisitions by horizontal gene transfer.</title>
        <authorList>
            <person name="Misner I."/>
            <person name="Blouin N."/>
            <person name="Leonard G."/>
            <person name="Richards T.A."/>
            <person name="Lane C.E."/>
        </authorList>
    </citation>
    <scope>NUCLEOTIDE SEQUENCE [LARGE SCALE GENOMIC DNA]</scope>
    <source>
        <strain evidence="2 3">ATCC 48635</strain>
    </source>
</reference>
<dbReference type="Proteomes" id="UP000243579">
    <property type="component" value="Unassembled WGS sequence"/>
</dbReference>
<accession>A0A1V9ZG01</accession>
<evidence type="ECO:0000313" key="2">
    <source>
        <dbReference type="EMBL" id="OQR96928.1"/>
    </source>
</evidence>
<gene>
    <name evidence="2" type="ORF">ACHHYP_12948</name>
</gene>
<comment type="caution">
    <text evidence="2">The sequence shown here is derived from an EMBL/GenBank/DDBJ whole genome shotgun (WGS) entry which is preliminary data.</text>
</comment>
<dbReference type="OrthoDB" id="63864at2759"/>
<keyword evidence="3" id="KW-1185">Reference proteome</keyword>
<dbReference type="EMBL" id="JNBR01000124">
    <property type="protein sequence ID" value="OQR96928.1"/>
    <property type="molecule type" value="Genomic_DNA"/>
</dbReference>
<feature type="compositionally biased region" description="Low complexity" evidence="1">
    <location>
        <begin position="50"/>
        <end position="59"/>
    </location>
</feature>
<dbReference type="AlphaFoldDB" id="A0A1V9ZG01"/>